<gene>
    <name evidence="7" type="primary">MNN10_1</name>
    <name evidence="7" type="ORF">HETSPECPRED_006568</name>
</gene>
<feature type="domain" description="Helicase ATP-binding" evidence="5">
    <location>
        <begin position="277"/>
        <end position="449"/>
    </location>
</feature>
<dbReference type="GO" id="GO:0005634">
    <property type="term" value="C:nucleus"/>
    <property type="evidence" value="ECO:0007669"/>
    <property type="project" value="TreeGrafter"/>
</dbReference>
<dbReference type="InterPro" id="IPR014001">
    <property type="entry name" value="Helicase_ATP-bd"/>
</dbReference>
<dbReference type="Proteomes" id="UP000664521">
    <property type="component" value="Unassembled WGS sequence"/>
</dbReference>
<dbReference type="Pfam" id="PF00271">
    <property type="entry name" value="Helicase_C"/>
    <property type="match status" value="1"/>
</dbReference>
<dbReference type="PANTHER" id="PTHR45626:SF22">
    <property type="entry name" value="DNA REPAIR PROTEIN RAD5"/>
    <property type="match status" value="1"/>
</dbReference>
<evidence type="ECO:0000256" key="2">
    <source>
        <dbReference type="ARBA" id="ARBA00022801"/>
    </source>
</evidence>
<evidence type="ECO:0000259" key="5">
    <source>
        <dbReference type="PROSITE" id="PS51192"/>
    </source>
</evidence>
<feature type="region of interest" description="Disordered" evidence="4">
    <location>
        <begin position="103"/>
        <end position="122"/>
    </location>
</feature>
<proteinExistence type="predicted"/>
<keyword evidence="8" id="KW-1185">Reference proteome</keyword>
<dbReference type="GO" id="GO:0016757">
    <property type="term" value="F:glycosyltransferase activity"/>
    <property type="evidence" value="ECO:0007669"/>
    <property type="project" value="UniProtKB-KW"/>
</dbReference>
<evidence type="ECO:0000259" key="6">
    <source>
        <dbReference type="PROSITE" id="PS51194"/>
    </source>
</evidence>
<dbReference type="InterPro" id="IPR027417">
    <property type="entry name" value="P-loop_NTPase"/>
</dbReference>
<dbReference type="Gene3D" id="3.40.50.300">
    <property type="entry name" value="P-loop containing nucleotide triphosphate hydrolases"/>
    <property type="match status" value="1"/>
</dbReference>
<dbReference type="GO" id="GO:0008094">
    <property type="term" value="F:ATP-dependent activity, acting on DNA"/>
    <property type="evidence" value="ECO:0007669"/>
    <property type="project" value="TreeGrafter"/>
</dbReference>
<dbReference type="InterPro" id="IPR038718">
    <property type="entry name" value="SNF2-like_sf"/>
</dbReference>
<dbReference type="PROSITE" id="PS51192">
    <property type="entry name" value="HELICASE_ATP_BIND_1"/>
    <property type="match status" value="1"/>
</dbReference>
<dbReference type="GO" id="GO:0005524">
    <property type="term" value="F:ATP binding"/>
    <property type="evidence" value="ECO:0007669"/>
    <property type="project" value="UniProtKB-KW"/>
</dbReference>
<comment type="caution">
    <text evidence="7">The sequence shown here is derived from an EMBL/GenBank/DDBJ whole genome shotgun (WGS) entry which is preliminary data.</text>
</comment>
<name>A0A8H3FLN8_9LECA</name>
<evidence type="ECO:0000313" key="8">
    <source>
        <dbReference type="Proteomes" id="UP000664521"/>
    </source>
</evidence>
<dbReference type="SMART" id="SM00490">
    <property type="entry name" value="HELICc"/>
    <property type="match status" value="1"/>
</dbReference>
<dbReference type="InterPro" id="IPR049730">
    <property type="entry name" value="SNF2/RAD54-like_C"/>
</dbReference>
<protein>
    <submittedName>
        <fullName evidence="7">Alpha-1,6-mannosyltransferase</fullName>
    </submittedName>
</protein>
<feature type="domain" description="Helicase C-terminal" evidence="6">
    <location>
        <begin position="688"/>
        <end position="845"/>
    </location>
</feature>
<keyword evidence="3" id="KW-0067">ATP-binding</keyword>
<dbReference type="Gene3D" id="3.40.50.10810">
    <property type="entry name" value="Tandem AAA-ATPase domain"/>
    <property type="match status" value="1"/>
</dbReference>
<dbReference type="SMART" id="SM00487">
    <property type="entry name" value="DEXDc"/>
    <property type="match status" value="1"/>
</dbReference>
<keyword evidence="1" id="KW-0547">Nucleotide-binding</keyword>
<dbReference type="PANTHER" id="PTHR45626">
    <property type="entry name" value="TRANSCRIPTION TERMINATION FACTOR 2-RELATED"/>
    <property type="match status" value="1"/>
</dbReference>
<dbReference type="SUPFAM" id="SSF52540">
    <property type="entry name" value="P-loop containing nucleoside triphosphate hydrolases"/>
    <property type="match status" value="2"/>
</dbReference>
<evidence type="ECO:0000256" key="1">
    <source>
        <dbReference type="ARBA" id="ARBA00022741"/>
    </source>
</evidence>
<dbReference type="AlphaFoldDB" id="A0A8H3FLN8"/>
<sequence>MEHFVEGEPKPSEERTSVEQLVQQREEEWCFGMIIGLQTTTVLAYTALQAHIPLYNPKDSSSLFEISTNRHVGEFGRHARRVMDVLQAELSVQIFADRTMRAPTPNTKNAFSKGPYEPQRGDSRLSSEVYVVLYGQPSQFENVGKFAGACNLFLQHPVHCDRNVLYKNPHCLTPRPHETTFTYDLEHATFSSDCYSDTLSNPIDLFTDGEDRARLEEADSPHDLHTTLYKHQKQALTFMLQREEGWGLDGPRRDVWKSDLVAGRLTYINTITGRRQYKPPPSFRGGLLIDAPGLGKSLSIIALIAAGRAKNAGSTTLLVVPKSLIPTWKDELQKHLRSDSTLKYCVYYGKEREKYLDRVGDNALIITTYSIVRNDWKATLGQSGDRTLLHSIVWSRVVLDEAHTIREPSKSFAKSICALQADIRWAVTGTPIQNRLMDLFSLFKYLQAFPFDDVKVFNSEVTEKWRAKLDPAAVAKLKTLVNCLCLRRPKETVHLPHREDKTIYVDFSSVEWYQYQKVRDGTLDQIKSAYDGTPGISYLNALRWVNQLRYLCNHGTASNQIRKASRQEPMAQRSWSELEAQTYFDELDQVGLAKCSNSECGQDLSSVLTDDDHCDEPSISELLELYCSPCVEREGEGAARLRKVCNHLPRRSTEPVDGFAATGSLVAGDLSSIAHGQSMLTDSSTPSKIKRVLQDLVETPDDVKSVIFSFWTKTFEILQPKLQAKSIRCVRLDGSLSATGRANVLRVFRTNPNIKVLLATISCGGIGLDLTAASRAYIMEPQWNPMSESQALDRVHRLGQVKQVKTIRYVMRRSFEEQVLNLQRRKQELADLTLNHGNINKDELTYGRLQYLKELVG</sequence>
<evidence type="ECO:0000256" key="3">
    <source>
        <dbReference type="ARBA" id="ARBA00022840"/>
    </source>
</evidence>
<dbReference type="InterPro" id="IPR001650">
    <property type="entry name" value="Helicase_C-like"/>
</dbReference>
<keyword evidence="2" id="KW-0378">Hydrolase</keyword>
<dbReference type="InterPro" id="IPR050628">
    <property type="entry name" value="SNF2_RAD54_helicase_TF"/>
</dbReference>
<accession>A0A8H3FLN8</accession>
<evidence type="ECO:0000313" key="7">
    <source>
        <dbReference type="EMBL" id="CAF9927372.1"/>
    </source>
</evidence>
<dbReference type="CDD" id="cd18793">
    <property type="entry name" value="SF2_C_SNF"/>
    <property type="match status" value="1"/>
</dbReference>
<evidence type="ECO:0000256" key="4">
    <source>
        <dbReference type="SAM" id="MobiDB-lite"/>
    </source>
</evidence>
<reference evidence="7" key="1">
    <citation type="submission" date="2021-03" db="EMBL/GenBank/DDBJ databases">
        <authorList>
            <person name="Tagirdzhanova G."/>
        </authorList>
    </citation>
    <scope>NUCLEOTIDE SEQUENCE</scope>
</reference>
<dbReference type="OrthoDB" id="448448at2759"/>
<organism evidence="7 8">
    <name type="scientific">Heterodermia speciosa</name>
    <dbReference type="NCBI Taxonomy" id="116794"/>
    <lineage>
        <taxon>Eukaryota</taxon>
        <taxon>Fungi</taxon>
        <taxon>Dikarya</taxon>
        <taxon>Ascomycota</taxon>
        <taxon>Pezizomycotina</taxon>
        <taxon>Lecanoromycetes</taxon>
        <taxon>OSLEUM clade</taxon>
        <taxon>Lecanoromycetidae</taxon>
        <taxon>Caliciales</taxon>
        <taxon>Physciaceae</taxon>
        <taxon>Heterodermia</taxon>
    </lineage>
</organism>
<dbReference type="EMBL" id="CAJPDS010000044">
    <property type="protein sequence ID" value="CAF9927372.1"/>
    <property type="molecule type" value="Genomic_DNA"/>
</dbReference>
<dbReference type="PROSITE" id="PS51194">
    <property type="entry name" value="HELICASE_CTER"/>
    <property type="match status" value="1"/>
</dbReference>
<dbReference type="Pfam" id="PF00176">
    <property type="entry name" value="SNF2-rel_dom"/>
    <property type="match status" value="1"/>
</dbReference>
<dbReference type="CDD" id="cd18008">
    <property type="entry name" value="DEXDc_SHPRH-like"/>
    <property type="match status" value="1"/>
</dbReference>
<dbReference type="InterPro" id="IPR000330">
    <property type="entry name" value="SNF2_N"/>
</dbReference>
<dbReference type="GO" id="GO:0016787">
    <property type="term" value="F:hydrolase activity"/>
    <property type="evidence" value="ECO:0007669"/>
    <property type="project" value="UniProtKB-KW"/>
</dbReference>
<dbReference type="GO" id="GO:0006281">
    <property type="term" value="P:DNA repair"/>
    <property type="evidence" value="ECO:0007669"/>
    <property type="project" value="TreeGrafter"/>
</dbReference>